<dbReference type="EMBL" id="BGPR01076093">
    <property type="protein sequence ID" value="GBL59317.1"/>
    <property type="molecule type" value="Genomic_DNA"/>
</dbReference>
<reference evidence="1 2" key="1">
    <citation type="journal article" date="2019" name="Sci. Rep.">
        <title>Orb-weaving spider Araneus ventricosus genome elucidates the spidroin gene catalogue.</title>
        <authorList>
            <person name="Kono N."/>
            <person name="Nakamura H."/>
            <person name="Ohtoshi R."/>
            <person name="Moran D.A.P."/>
            <person name="Shinohara A."/>
            <person name="Yoshida Y."/>
            <person name="Fujiwara M."/>
            <person name="Mori M."/>
            <person name="Tomita M."/>
            <person name="Arakawa K."/>
        </authorList>
    </citation>
    <scope>NUCLEOTIDE SEQUENCE [LARGE SCALE GENOMIC DNA]</scope>
</reference>
<gene>
    <name evidence="1" type="ORF">AVEN_107823_1</name>
</gene>
<keyword evidence="2" id="KW-1185">Reference proteome</keyword>
<evidence type="ECO:0000313" key="2">
    <source>
        <dbReference type="Proteomes" id="UP000499080"/>
    </source>
</evidence>
<proteinExistence type="predicted"/>
<name>A0A4Y1ZMS6_ARAVE</name>
<protein>
    <submittedName>
        <fullName evidence="1">Uncharacterized protein</fullName>
    </submittedName>
</protein>
<comment type="caution">
    <text evidence="1">The sequence shown here is derived from an EMBL/GenBank/DDBJ whole genome shotgun (WGS) entry which is preliminary data.</text>
</comment>
<evidence type="ECO:0000313" key="1">
    <source>
        <dbReference type="EMBL" id="GBL59317.1"/>
    </source>
</evidence>
<accession>A0A4Y1ZMS6</accession>
<sequence length="64" mass="7447">KLRIARLATIPEQPAHHFSEETQADVINLKRRRGLSRNYSRIWEGPYTIVKKLSGQFLPSQELT</sequence>
<dbReference type="AlphaFoldDB" id="A0A4Y1ZMS6"/>
<dbReference type="Proteomes" id="UP000499080">
    <property type="component" value="Unassembled WGS sequence"/>
</dbReference>
<organism evidence="1 2">
    <name type="scientific">Araneus ventricosus</name>
    <name type="common">Orbweaver spider</name>
    <name type="synonym">Epeira ventricosa</name>
    <dbReference type="NCBI Taxonomy" id="182803"/>
    <lineage>
        <taxon>Eukaryota</taxon>
        <taxon>Metazoa</taxon>
        <taxon>Ecdysozoa</taxon>
        <taxon>Arthropoda</taxon>
        <taxon>Chelicerata</taxon>
        <taxon>Arachnida</taxon>
        <taxon>Araneae</taxon>
        <taxon>Araneomorphae</taxon>
        <taxon>Entelegynae</taxon>
        <taxon>Araneoidea</taxon>
        <taxon>Araneidae</taxon>
        <taxon>Araneus</taxon>
    </lineage>
</organism>
<feature type="non-terminal residue" evidence="1">
    <location>
        <position position="1"/>
    </location>
</feature>